<reference evidence="1 2" key="1">
    <citation type="submission" date="2020-12" db="EMBL/GenBank/DDBJ databases">
        <title>Concerted genomic and epigenomic changes stabilize Arabidopsis allopolyploids.</title>
        <authorList>
            <person name="Chen Z."/>
        </authorList>
    </citation>
    <scope>NUCLEOTIDE SEQUENCE [LARGE SCALE GENOMIC DNA]</scope>
    <source>
        <strain evidence="1">As9502</strain>
        <tissue evidence="1">Leaf</tissue>
    </source>
</reference>
<evidence type="ECO:0000313" key="1">
    <source>
        <dbReference type="EMBL" id="KAG7610978.1"/>
    </source>
</evidence>
<dbReference type="Proteomes" id="UP000694251">
    <property type="component" value="Chromosome 5"/>
</dbReference>
<sequence length="53" mass="6377">MLERRMDSYTIETTHWGDDWVAKRTRRLSFEKHERAQGIPRFLVNACYGLFTS</sequence>
<name>A0A8T2DFE0_ARASU</name>
<comment type="caution">
    <text evidence="1">The sequence shown here is derived from an EMBL/GenBank/DDBJ whole genome shotgun (WGS) entry which is preliminary data.</text>
</comment>
<accession>A0A8T2DFE0</accession>
<keyword evidence="2" id="KW-1185">Reference proteome</keyword>
<dbReference type="EMBL" id="JAEFBJ010000005">
    <property type="protein sequence ID" value="KAG7610978.1"/>
    <property type="molecule type" value="Genomic_DNA"/>
</dbReference>
<protein>
    <submittedName>
        <fullName evidence="1">Uncharacterized protein</fullName>
    </submittedName>
</protein>
<dbReference type="AlphaFoldDB" id="A0A8T2DFE0"/>
<organism evidence="1 2">
    <name type="scientific">Arabidopsis suecica</name>
    <name type="common">Swedish thale-cress</name>
    <name type="synonym">Cardaminopsis suecica</name>
    <dbReference type="NCBI Taxonomy" id="45249"/>
    <lineage>
        <taxon>Eukaryota</taxon>
        <taxon>Viridiplantae</taxon>
        <taxon>Streptophyta</taxon>
        <taxon>Embryophyta</taxon>
        <taxon>Tracheophyta</taxon>
        <taxon>Spermatophyta</taxon>
        <taxon>Magnoliopsida</taxon>
        <taxon>eudicotyledons</taxon>
        <taxon>Gunneridae</taxon>
        <taxon>Pentapetalae</taxon>
        <taxon>rosids</taxon>
        <taxon>malvids</taxon>
        <taxon>Brassicales</taxon>
        <taxon>Brassicaceae</taxon>
        <taxon>Camelineae</taxon>
        <taxon>Arabidopsis</taxon>
    </lineage>
</organism>
<gene>
    <name evidence="1" type="ORF">ISN44_As05g030970</name>
</gene>
<evidence type="ECO:0000313" key="2">
    <source>
        <dbReference type="Proteomes" id="UP000694251"/>
    </source>
</evidence>
<proteinExistence type="predicted"/>